<feature type="non-terminal residue" evidence="2">
    <location>
        <position position="210"/>
    </location>
</feature>
<evidence type="ECO:0000259" key="1">
    <source>
        <dbReference type="Pfam" id="PF03184"/>
    </source>
</evidence>
<proteinExistence type="predicted"/>
<accession>A0A0C9TN40</accession>
<dbReference type="EMBL" id="KN819488">
    <property type="protein sequence ID" value="KIJ09217.1"/>
    <property type="molecule type" value="Genomic_DNA"/>
</dbReference>
<dbReference type="AlphaFoldDB" id="A0A0C9TN40"/>
<dbReference type="HOGENOM" id="CLU_013929_2_2_1"/>
<sequence>DCLWAADETGFQPGGGLREQVIGPARKKRQHQQCNGNCENITIMVTICADGAAIPPTLIYKGQTAVRVGHSPKGWTDGGIGRLWIEDFDKKAYDKANGRAQLLLVDGHNSHYTKEFLEDVIFGLLKHYWTQERDQFESSNKRSITKANFVAIYTSAHQKALMPDNIRAAFKKTGAWPFNPEVVTKDMMAPSLKTSAIAQLLLPQASPVRA</sequence>
<keyword evidence="3" id="KW-1185">Reference proteome</keyword>
<evidence type="ECO:0000313" key="3">
    <source>
        <dbReference type="Proteomes" id="UP000053647"/>
    </source>
</evidence>
<reference evidence="2 3" key="1">
    <citation type="submission" date="2014-06" db="EMBL/GenBank/DDBJ databases">
        <authorList>
            <consortium name="DOE Joint Genome Institute"/>
            <person name="Kuo A."/>
            <person name="Kohler A."/>
            <person name="Nagy L.G."/>
            <person name="Floudas D."/>
            <person name="Copeland A."/>
            <person name="Barry K.W."/>
            <person name="Cichocki N."/>
            <person name="Veneault-Fourrey C."/>
            <person name="LaButti K."/>
            <person name="Lindquist E.A."/>
            <person name="Lipzen A."/>
            <person name="Lundell T."/>
            <person name="Morin E."/>
            <person name="Murat C."/>
            <person name="Sun H."/>
            <person name="Tunlid A."/>
            <person name="Henrissat B."/>
            <person name="Grigoriev I.V."/>
            <person name="Hibbett D.S."/>
            <person name="Martin F."/>
            <person name="Nordberg H.P."/>
            <person name="Cantor M.N."/>
            <person name="Hua S.X."/>
        </authorList>
    </citation>
    <scope>NUCLEOTIDE SEQUENCE [LARGE SCALE GENOMIC DNA]</scope>
    <source>
        <strain evidence="2 3">ATCC 200175</strain>
    </source>
</reference>
<dbReference type="InterPro" id="IPR004875">
    <property type="entry name" value="DDE_SF_endonuclease_dom"/>
</dbReference>
<feature type="non-terminal residue" evidence="2">
    <location>
        <position position="1"/>
    </location>
</feature>
<name>A0A0C9TN40_PAXIN</name>
<dbReference type="OrthoDB" id="2917041at2759"/>
<dbReference type="Proteomes" id="UP000053647">
    <property type="component" value="Unassembled WGS sequence"/>
</dbReference>
<dbReference type="GO" id="GO:0003676">
    <property type="term" value="F:nucleic acid binding"/>
    <property type="evidence" value="ECO:0007669"/>
    <property type="project" value="InterPro"/>
</dbReference>
<reference evidence="3" key="2">
    <citation type="submission" date="2015-01" db="EMBL/GenBank/DDBJ databases">
        <title>Evolutionary Origins and Diversification of the Mycorrhizal Mutualists.</title>
        <authorList>
            <consortium name="DOE Joint Genome Institute"/>
            <consortium name="Mycorrhizal Genomics Consortium"/>
            <person name="Kohler A."/>
            <person name="Kuo A."/>
            <person name="Nagy L.G."/>
            <person name="Floudas D."/>
            <person name="Copeland A."/>
            <person name="Barry K.W."/>
            <person name="Cichocki N."/>
            <person name="Veneault-Fourrey C."/>
            <person name="LaButti K."/>
            <person name="Lindquist E.A."/>
            <person name="Lipzen A."/>
            <person name="Lundell T."/>
            <person name="Morin E."/>
            <person name="Murat C."/>
            <person name="Riley R."/>
            <person name="Ohm R."/>
            <person name="Sun H."/>
            <person name="Tunlid A."/>
            <person name="Henrissat B."/>
            <person name="Grigoriev I.V."/>
            <person name="Hibbett D.S."/>
            <person name="Martin F."/>
        </authorList>
    </citation>
    <scope>NUCLEOTIDE SEQUENCE [LARGE SCALE GENOMIC DNA]</scope>
    <source>
        <strain evidence="3">ATCC 200175</strain>
    </source>
</reference>
<evidence type="ECO:0000313" key="2">
    <source>
        <dbReference type="EMBL" id="KIJ09217.1"/>
    </source>
</evidence>
<gene>
    <name evidence="2" type="ORF">PAXINDRAFT_50150</name>
</gene>
<feature type="domain" description="DDE-1" evidence="1">
    <location>
        <begin position="40"/>
        <end position="116"/>
    </location>
</feature>
<dbReference type="Pfam" id="PF03184">
    <property type="entry name" value="DDE_1"/>
    <property type="match status" value="1"/>
</dbReference>
<organism evidence="2 3">
    <name type="scientific">Paxillus involutus ATCC 200175</name>
    <dbReference type="NCBI Taxonomy" id="664439"/>
    <lineage>
        <taxon>Eukaryota</taxon>
        <taxon>Fungi</taxon>
        <taxon>Dikarya</taxon>
        <taxon>Basidiomycota</taxon>
        <taxon>Agaricomycotina</taxon>
        <taxon>Agaricomycetes</taxon>
        <taxon>Agaricomycetidae</taxon>
        <taxon>Boletales</taxon>
        <taxon>Paxilineae</taxon>
        <taxon>Paxillaceae</taxon>
        <taxon>Paxillus</taxon>
    </lineage>
</organism>
<protein>
    <recommendedName>
        <fullName evidence="1">DDE-1 domain-containing protein</fullName>
    </recommendedName>
</protein>